<reference evidence="2 3" key="1">
    <citation type="journal article" date="2019" name="Commun. Biol.">
        <title>The bagworm genome reveals a unique fibroin gene that provides high tensile strength.</title>
        <authorList>
            <person name="Kono N."/>
            <person name="Nakamura H."/>
            <person name="Ohtoshi R."/>
            <person name="Tomita M."/>
            <person name="Numata K."/>
            <person name="Arakawa K."/>
        </authorList>
    </citation>
    <scope>NUCLEOTIDE SEQUENCE [LARGE SCALE GENOMIC DNA]</scope>
</reference>
<sequence length="157" mass="16656">MHTCESSCENIASKANILGAATPTRRSSGAAGAAGGGRGAGAPPAGPRTASLASFSCRWRGLRAAAERTFAGCAHPEHHFHLTPTKMQYLFIHTYASECESAILCYDTKTLIWLRGAAACARAYVPPPPHSQITIPLISFSLRTPAKLRDLLSYLSS</sequence>
<gene>
    <name evidence="2" type="ORF">EVAR_65401_1</name>
</gene>
<name>A0A4C1ZQF9_EUMVA</name>
<proteinExistence type="predicted"/>
<evidence type="ECO:0000313" key="3">
    <source>
        <dbReference type="Proteomes" id="UP000299102"/>
    </source>
</evidence>
<organism evidence="2 3">
    <name type="scientific">Eumeta variegata</name>
    <name type="common">Bagworm moth</name>
    <name type="synonym">Eumeta japonica</name>
    <dbReference type="NCBI Taxonomy" id="151549"/>
    <lineage>
        <taxon>Eukaryota</taxon>
        <taxon>Metazoa</taxon>
        <taxon>Ecdysozoa</taxon>
        <taxon>Arthropoda</taxon>
        <taxon>Hexapoda</taxon>
        <taxon>Insecta</taxon>
        <taxon>Pterygota</taxon>
        <taxon>Neoptera</taxon>
        <taxon>Endopterygota</taxon>
        <taxon>Lepidoptera</taxon>
        <taxon>Glossata</taxon>
        <taxon>Ditrysia</taxon>
        <taxon>Tineoidea</taxon>
        <taxon>Psychidae</taxon>
        <taxon>Oiketicinae</taxon>
        <taxon>Eumeta</taxon>
    </lineage>
</organism>
<dbReference type="EMBL" id="BGZK01002062">
    <property type="protein sequence ID" value="GBP90150.1"/>
    <property type="molecule type" value="Genomic_DNA"/>
</dbReference>
<dbReference type="Proteomes" id="UP000299102">
    <property type="component" value="Unassembled WGS sequence"/>
</dbReference>
<dbReference type="AlphaFoldDB" id="A0A4C1ZQF9"/>
<protein>
    <submittedName>
        <fullName evidence="2">Uncharacterized protein</fullName>
    </submittedName>
</protein>
<feature type="region of interest" description="Disordered" evidence="1">
    <location>
        <begin position="28"/>
        <end position="47"/>
    </location>
</feature>
<evidence type="ECO:0000256" key="1">
    <source>
        <dbReference type="SAM" id="MobiDB-lite"/>
    </source>
</evidence>
<accession>A0A4C1ZQF9</accession>
<keyword evidence="3" id="KW-1185">Reference proteome</keyword>
<comment type="caution">
    <text evidence="2">The sequence shown here is derived from an EMBL/GenBank/DDBJ whole genome shotgun (WGS) entry which is preliminary data.</text>
</comment>
<evidence type="ECO:0000313" key="2">
    <source>
        <dbReference type="EMBL" id="GBP90150.1"/>
    </source>
</evidence>